<evidence type="ECO:0000256" key="4">
    <source>
        <dbReference type="ARBA" id="ARBA00022989"/>
    </source>
</evidence>
<feature type="transmembrane region" description="Helical" evidence="8">
    <location>
        <begin position="79"/>
        <end position="101"/>
    </location>
</feature>
<keyword evidence="5" id="KW-0406">Ion transport</keyword>
<keyword evidence="3 8" id="KW-0812">Transmembrane</keyword>
<geneLocation type="plasmid" evidence="10 11">
    <name>megaplasmid</name>
</geneLocation>
<keyword evidence="6 8" id="KW-0472">Membrane</keyword>
<evidence type="ECO:0000256" key="1">
    <source>
        <dbReference type="ARBA" id="ARBA00004141"/>
    </source>
</evidence>
<comment type="subcellular location">
    <subcellularLocation>
        <location evidence="1">Membrane</location>
        <topology evidence="1">Multi-pass membrane protein</topology>
    </subcellularLocation>
</comment>
<dbReference type="InterPro" id="IPR013099">
    <property type="entry name" value="K_chnl_dom"/>
</dbReference>
<reference evidence="10 11" key="1">
    <citation type="journal article" date="2002" name="Nat. Biotechnol.">
        <title>Genome sequence of the dissimilatory metal ion-reducing bacterium Shewanella oneidensis.</title>
        <authorList>
            <person name="Heidelberg J.F."/>
            <person name="Paulsen I.T."/>
            <person name="Nelson K.E."/>
            <person name="Gaidos E.J."/>
            <person name="Nelson W.C."/>
            <person name="Read T.D."/>
            <person name="Eisen J.A."/>
            <person name="Seshadri R."/>
            <person name="Ward N."/>
            <person name="Methe B."/>
            <person name="Clayton R.A."/>
            <person name="Meyer T."/>
            <person name="Tsapin A."/>
            <person name="Scott J."/>
            <person name="Beanan M."/>
            <person name="Brinkac L."/>
            <person name="Daugherty S."/>
            <person name="DeBoy R.T."/>
            <person name="Dodson R.J."/>
            <person name="Durkin A.S."/>
            <person name="Haft D.H."/>
            <person name="Kolonay J.F."/>
            <person name="Madupu R."/>
            <person name="Peterson J.D."/>
            <person name="Umayam L.A."/>
            <person name="White O."/>
            <person name="Wolf A.M."/>
            <person name="Vamathevan J."/>
            <person name="Weidman J."/>
            <person name="Impraim M."/>
            <person name="Lee K."/>
            <person name="Berry K."/>
            <person name="Lee C."/>
            <person name="Mueller J."/>
            <person name="Khouri H."/>
            <person name="Gill J."/>
            <person name="Utterback T.R."/>
            <person name="McDonald L.A."/>
            <person name="Feldblyum T.V."/>
            <person name="Smith H.O."/>
            <person name="Venter J.C."/>
            <person name="Nealson K.H."/>
            <person name="Fraser C.M."/>
        </authorList>
    </citation>
    <scope>NUCLEOTIDE SEQUENCE [LARGE SCALE GENOMIC DNA]</scope>
    <source>
        <strain evidence="11">ATCC 700550 / JCM 31522 / CIP 106686 / LMG 19005 / NCIMB 14063 / MR-1</strain>
    </source>
</reference>
<dbReference type="Pfam" id="PF07885">
    <property type="entry name" value="Ion_trans_2"/>
    <property type="match status" value="1"/>
</dbReference>
<feature type="transmembrane region" description="Helical" evidence="8">
    <location>
        <begin position="27"/>
        <end position="46"/>
    </location>
</feature>
<proteinExistence type="predicted"/>
<dbReference type="Proteomes" id="UP000008186">
    <property type="component" value="Plasmid megaplasmid"/>
</dbReference>
<dbReference type="SUPFAM" id="SSF81324">
    <property type="entry name" value="Voltage-gated potassium channels"/>
    <property type="match status" value="1"/>
</dbReference>
<dbReference type="HOGENOM" id="CLU_141475_0_0_6"/>
<feature type="domain" description="Potassium channel" evidence="9">
    <location>
        <begin position="31"/>
        <end position="102"/>
    </location>
</feature>
<dbReference type="OrthoDB" id="9813518at2"/>
<accession>Q8E842</accession>
<evidence type="ECO:0000256" key="5">
    <source>
        <dbReference type="ARBA" id="ARBA00023065"/>
    </source>
</evidence>
<protein>
    <submittedName>
        <fullName evidence="10">Volatage-gated potassium channel protein</fullName>
    </submittedName>
</protein>
<dbReference type="GO" id="GO:0005267">
    <property type="term" value="F:potassium channel activity"/>
    <property type="evidence" value="ECO:0007669"/>
    <property type="project" value="InterPro"/>
</dbReference>
<gene>
    <name evidence="10" type="ordered locus">SO_A0098</name>
</gene>
<keyword evidence="4 8" id="KW-1133">Transmembrane helix</keyword>
<dbReference type="KEGG" id="son:SO_A0098"/>
<evidence type="ECO:0000256" key="3">
    <source>
        <dbReference type="ARBA" id="ARBA00022692"/>
    </source>
</evidence>
<dbReference type="AlphaFoldDB" id="Q8E842"/>
<evidence type="ECO:0000259" key="9">
    <source>
        <dbReference type="Pfam" id="PF07885"/>
    </source>
</evidence>
<dbReference type="Gene3D" id="1.10.287.70">
    <property type="match status" value="1"/>
</dbReference>
<organism evidence="10 11">
    <name type="scientific">Shewanella oneidensis (strain ATCC 700550 / JCM 31522 / CIP 106686 / LMG 19005 / NCIMB 14063 / MR-1)</name>
    <dbReference type="NCBI Taxonomy" id="211586"/>
    <lineage>
        <taxon>Bacteria</taxon>
        <taxon>Pseudomonadati</taxon>
        <taxon>Pseudomonadota</taxon>
        <taxon>Gammaproteobacteria</taxon>
        <taxon>Alteromonadales</taxon>
        <taxon>Shewanellaceae</taxon>
        <taxon>Shewanella</taxon>
    </lineage>
</organism>
<evidence type="ECO:0000256" key="7">
    <source>
        <dbReference type="ARBA" id="ARBA00023303"/>
    </source>
</evidence>
<evidence type="ECO:0000313" key="10">
    <source>
        <dbReference type="EMBL" id="AAN53026.1"/>
    </source>
</evidence>
<dbReference type="EMBL" id="AE014300">
    <property type="protein sequence ID" value="AAN53026.1"/>
    <property type="molecule type" value="Genomic_DNA"/>
</dbReference>
<evidence type="ECO:0000256" key="2">
    <source>
        <dbReference type="ARBA" id="ARBA00022448"/>
    </source>
</evidence>
<evidence type="ECO:0000256" key="6">
    <source>
        <dbReference type="ARBA" id="ARBA00023136"/>
    </source>
</evidence>
<name>Q8E842_SHEON</name>
<keyword evidence="2" id="KW-0813">Transport</keyword>
<evidence type="ECO:0000256" key="8">
    <source>
        <dbReference type="SAM" id="Phobius"/>
    </source>
</evidence>
<keyword evidence="7 10" id="KW-0407">Ion channel</keyword>
<dbReference type="GO" id="GO:0016020">
    <property type="term" value="C:membrane"/>
    <property type="evidence" value="ECO:0007669"/>
    <property type="project" value="UniProtKB-SubCell"/>
</dbReference>
<dbReference type="RefSeq" id="WP_011074411.1">
    <property type="nucleotide sequence ID" value="NC_004349.1"/>
</dbReference>
<evidence type="ECO:0000313" key="11">
    <source>
        <dbReference type="Proteomes" id="UP000008186"/>
    </source>
</evidence>
<dbReference type="InterPro" id="IPR003280">
    <property type="entry name" value="2pore_dom_K_chnl"/>
</dbReference>
<dbReference type="PANTHER" id="PTHR11003:SF334">
    <property type="entry name" value="FI03418P"/>
    <property type="match status" value="1"/>
</dbReference>
<keyword evidence="10" id="KW-0614">Plasmid</keyword>
<dbReference type="BioCyc" id="SONE211586:G1GMP-4507-MONOMER"/>
<sequence>MFSFFINIFKLLKAIVVGVKNDQDFRILLFLLVTILIGSTLFYSSVEGWSKVDALYFSVMTMSTIGYGDLVPTTDMSKIFTIIFSFLSIGIFVSLNTKIVVMTLNQKKQKLFDRKLRKDNEEVKKHTQSNT</sequence>
<dbReference type="PhylomeDB" id="Q8E842"/>
<keyword evidence="11" id="KW-1185">Reference proteome</keyword>
<dbReference type="PANTHER" id="PTHR11003">
    <property type="entry name" value="POTASSIUM CHANNEL, SUBFAMILY K"/>
    <property type="match status" value="1"/>
</dbReference>